<gene>
    <name evidence="2" type="ORF">JGB26_14795</name>
</gene>
<name>A0ABS0X594_9ACTN</name>
<dbReference type="Proteomes" id="UP000634780">
    <property type="component" value="Unassembled WGS sequence"/>
</dbReference>
<accession>A0ABS0X594</accession>
<protein>
    <submittedName>
        <fullName evidence="2">Uncharacterized protein</fullName>
    </submittedName>
</protein>
<reference evidence="2 3" key="1">
    <citation type="submission" date="2020-12" db="EMBL/GenBank/DDBJ databases">
        <title>Streptomyces typhae sp. nov., a novel endophytic actinomycete isolated from the root of cattail pollen (Typha angustifolia L.).</title>
        <authorList>
            <person name="Peng C."/>
            <person name="Liu C."/>
        </authorList>
    </citation>
    <scope>NUCLEOTIDE SEQUENCE [LARGE SCALE GENOMIC DNA]</scope>
    <source>
        <strain evidence="2 3">JCM 4753</strain>
    </source>
</reference>
<dbReference type="EMBL" id="JAEKOZ010000007">
    <property type="protein sequence ID" value="MBJ3808367.1"/>
    <property type="molecule type" value="Genomic_DNA"/>
</dbReference>
<sequence length="162" mass="17549">MSERDPAAGGPYPKTARARVALAYEAYELAELARASVPVSAHTPPGATLAEAAQLRRAAHRLLEAAAVYERAAGADWRVIGAALNVSARTARQRFDAAEARFHERLSCADEPNGWRSYLLRHPLEAAQDLDDWVLRHQDGDSDLGDAPVSGPLLRPTPRGHP</sequence>
<comment type="caution">
    <text evidence="2">The sequence shown here is derived from an EMBL/GenBank/DDBJ whole genome shotgun (WGS) entry which is preliminary data.</text>
</comment>
<evidence type="ECO:0000313" key="3">
    <source>
        <dbReference type="Proteomes" id="UP000634780"/>
    </source>
</evidence>
<proteinExistence type="predicted"/>
<organism evidence="2 3">
    <name type="scientific">Streptomyces flavofungini</name>
    <dbReference type="NCBI Taxonomy" id="68200"/>
    <lineage>
        <taxon>Bacteria</taxon>
        <taxon>Bacillati</taxon>
        <taxon>Actinomycetota</taxon>
        <taxon>Actinomycetes</taxon>
        <taxon>Kitasatosporales</taxon>
        <taxon>Streptomycetaceae</taxon>
        <taxon>Streptomyces</taxon>
    </lineage>
</organism>
<dbReference type="RefSeq" id="WP_190115810.1">
    <property type="nucleotide sequence ID" value="NZ_BMVR01000004.1"/>
</dbReference>
<keyword evidence="3" id="KW-1185">Reference proteome</keyword>
<evidence type="ECO:0000256" key="1">
    <source>
        <dbReference type="SAM" id="MobiDB-lite"/>
    </source>
</evidence>
<feature type="region of interest" description="Disordered" evidence="1">
    <location>
        <begin position="141"/>
        <end position="162"/>
    </location>
</feature>
<evidence type="ECO:0000313" key="2">
    <source>
        <dbReference type="EMBL" id="MBJ3808367.1"/>
    </source>
</evidence>